<name>A0A0C9V7S2_SPHS4</name>
<evidence type="ECO:0000313" key="2">
    <source>
        <dbReference type="EMBL" id="KIJ33450.1"/>
    </source>
</evidence>
<dbReference type="HOGENOM" id="CLU_2544060_0_0_1"/>
<dbReference type="Proteomes" id="UP000054279">
    <property type="component" value="Unassembled WGS sequence"/>
</dbReference>
<dbReference type="AlphaFoldDB" id="A0A0C9V7S2"/>
<proteinExistence type="predicted"/>
<gene>
    <name evidence="2" type="ORF">M422DRAFT_264554</name>
</gene>
<feature type="region of interest" description="Disordered" evidence="1">
    <location>
        <begin position="63"/>
        <end position="83"/>
    </location>
</feature>
<dbReference type="EMBL" id="KN837212">
    <property type="protein sequence ID" value="KIJ33450.1"/>
    <property type="molecule type" value="Genomic_DNA"/>
</dbReference>
<dbReference type="OrthoDB" id="1274115at2759"/>
<reference evidence="2 3" key="1">
    <citation type="submission" date="2014-06" db="EMBL/GenBank/DDBJ databases">
        <title>Evolutionary Origins and Diversification of the Mycorrhizal Mutualists.</title>
        <authorList>
            <consortium name="DOE Joint Genome Institute"/>
            <consortium name="Mycorrhizal Genomics Consortium"/>
            <person name="Kohler A."/>
            <person name="Kuo A."/>
            <person name="Nagy L.G."/>
            <person name="Floudas D."/>
            <person name="Copeland A."/>
            <person name="Barry K.W."/>
            <person name="Cichocki N."/>
            <person name="Veneault-Fourrey C."/>
            <person name="LaButti K."/>
            <person name="Lindquist E.A."/>
            <person name="Lipzen A."/>
            <person name="Lundell T."/>
            <person name="Morin E."/>
            <person name="Murat C."/>
            <person name="Riley R."/>
            <person name="Ohm R."/>
            <person name="Sun H."/>
            <person name="Tunlid A."/>
            <person name="Henrissat B."/>
            <person name="Grigoriev I.V."/>
            <person name="Hibbett D.S."/>
            <person name="Martin F."/>
        </authorList>
    </citation>
    <scope>NUCLEOTIDE SEQUENCE [LARGE SCALE GENOMIC DNA]</scope>
    <source>
        <strain evidence="2 3">SS14</strain>
    </source>
</reference>
<organism evidence="2 3">
    <name type="scientific">Sphaerobolus stellatus (strain SS14)</name>
    <dbReference type="NCBI Taxonomy" id="990650"/>
    <lineage>
        <taxon>Eukaryota</taxon>
        <taxon>Fungi</taxon>
        <taxon>Dikarya</taxon>
        <taxon>Basidiomycota</taxon>
        <taxon>Agaricomycotina</taxon>
        <taxon>Agaricomycetes</taxon>
        <taxon>Phallomycetidae</taxon>
        <taxon>Geastrales</taxon>
        <taxon>Sphaerobolaceae</taxon>
        <taxon>Sphaerobolus</taxon>
    </lineage>
</organism>
<protein>
    <submittedName>
        <fullName evidence="2">Unplaced genomic scaffold SPHSTscaffold_137, whole genome shotgun sequence</fullName>
    </submittedName>
</protein>
<evidence type="ECO:0000313" key="3">
    <source>
        <dbReference type="Proteomes" id="UP000054279"/>
    </source>
</evidence>
<evidence type="ECO:0000256" key="1">
    <source>
        <dbReference type="SAM" id="MobiDB-lite"/>
    </source>
</evidence>
<keyword evidence="3" id="KW-1185">Reference proteome</keyword>
<feature type="compositionally biased region" description="Polar residues" evidence="1">
    <location>
        <begin position="63"/>
        <end position="73"/>
    </location>
</feature>
<sequence>MENTLKMNVYTKLVVPHGGITKTSFNKRTHKEGSAADVEVNAAYSAFTKKMLETFERITASLPTTSEEVTQTIHEAASDGTDR</sequence>
<accession>A0A0C9V7S2</accession>